<feature type="region of interest" description="Disordered" evidence="1">
    <location>
        <begin position="1"/>
        <end position="270"/>
    </location>
</feature>
<dbReference type="Proteomes" id="UP000274922">
    <property type="component" value="Unassembled WGS sequence"/>
</dbReference>
<feature type="compositionally biased region" description="Low complexity" evidence="1">
    <location>
        <begin position="248"/>
        <end position="270"/>
    </location>
</feature>
<gene>
    <name evidence="2" type="ORF">CXG81DRAFT_24873</name>
</gene>
<feature type="compositionally biased region" description="Basic and acidic residues" evidence="1">
    <location>
        <begin position="102"/>
        <end position="112"/>
    </location>
</feature>
<feature type="compositionally biased region" description="Pro residues" evidence="1">
    <location>
        <begin position="235"/>
        <end position="247"/>
    </location>
</feature>
<evidence type="ECO:0000313" key="3">
    <source>
        <dbReference type="Proteomes" id="UP000274922"/>
    </source>
</evidence>
<feature type="region of interest" description="Disordered" evidence="1">
    <location>
        <begin position="345"/>
        <end position="366"/>
    </location>
</feature>
<feature type="compositionally biased region" description="Low complexity" evidence="1">
    <location>
        <begin position="379"/>
        <end position="398"/>
    </location>
</feature>
<feature type="region of interest" description="Disordered" evidence="1">
    <location>
        <begin position="492"/>
        <end position="512"/>
    </location>
</feature>
<name>A0A4P9XBI8_9FUNG</name>
<protein>
    <submittedName>
        <fullName evidence="2">Uncharacterized protein</fullName>
    </submittedName>
</protein>
<feature type="compositionally biased region" description="Basic and acidic residues" evidence="1">
    <location>
        <begin position="37"/>
        <end position="51"/>
    </location>
</feature>
<sequence length="512" mass="52049">MFDDLDNPWGDAGNTATSAAVAPAPLPPRTLPVPPSYHHDNDDADAEDARASRRASHSTNPAPLAFDLSSDSAAPWGSDAHTVTARKPDPVDAYRYESPVAARREDAPRWSEWDDAPAPAPAPAATPRAASHGDASPPRPFSERRDADVDPAFVRPPEADDVPWLSEAPLPYDTLTTMQPAIMERDAASDASPVDPYASDDASPRWGGASASASASAGAAAAGLAAPPAQAVRPMLPPPNAAPPPLPARSRAGSSASTEPAPATAYPSAAAAAYQPATYQPAAAAPRYQPPAAAVAAPPAATPVAPPRTAHAAYMASRSVLLNPDRVSTTPVHQMHPTSARAALLSTGPRAKPSATATPLDLSRTLGEDRMRSALFAPPARSQAAAAAASGPRPSSGQTAGFSTRGMGEEQMRNALFAAPAGRSAAAALAPAPSTASPLARQPPAYTAPAPTTRAASKPSVSDAESNAYDEATDAQVASNLAALDDLFADMGIDDSASDAGSKGLGSQEAFL</sequence>
<proteinExistence type="predicted"/>
<feature type="compositionally biased region" description="Low complexity" evidence="1">
    <location>
        <begin position="429"/>
        <end position="456"/>
    </location>
</feature>
<organism evidence="2 3">
    <name type="scientific">Caulochytrium protostelioides</name>
    <dbReference type="NCBI Taxonomy" id="1555241"/>
    <lineage>
        <taxon>Eukaryota</taxon>
        <taxon>Fungi</taxon>
        <taxon>Fungi incertae sedis</taxon>
        <taxon>Chytridiomycota</taxon>
        <taxon>Chytridiomycota incertae sedis</taxon>
        <taxon>Chytridiomycetes</taxon>
        <taxon>Caulochytriales</taxon>
        <taxon>Caulochytriaceae</taxon>
        <taxon>Caulochytrium</taxon>
    </lineage>
</organism>
<feature type="compositionally biased region" description="Low complexity" evidence="1">
    <location>
        <begin position="204"/>
        <end position="234"/>
    </location>
</feature>
<evidence type="ECO:0000256" key="1">
    <source>
        <dbReference type="SAM" id="MobiDB-lite"/>
    </source>
</evidence>
<dbReference type="EMBL" id="ML014142">
    <property type="protein sequence ID" value="RKP02500.1"/>
    <property type="molecule type" value="Genomic_DNA"/>
</dbReference>
<keyword evidence="3" id="KW-1185">Reference proteome</keyword>
<accession>A0A4P9XBI8</accession>
<evidence type="ECO:0000313" key="2">
    <source>
        <dbReference type="EMBL" id="RKP02500.1"/>
    </source>
</evidence>
<reference evidence="3" key="1">
    <citation type="journal article" date="2018" name="Nat. Microbiol.">
        <title>Leveraging single-cell genomics to expand the fungal tree of life.</title>
        <authorList>
            <person name="Ahrendt S.R."/>
            <person name="Quandt C.A."/>
            <person name="Ciobanu D."/>
            <person name="Clum A."/>
            <person name="Salamov A."/>
            <person name="Andreopoulos B."/>
            <person name="Cheng J.F."/>
            <person name="Woyke T."/>
            <person name="Pelin A."/>
            <person name="Henrissat B."/>
            <person name="Reynolds N.K."/>
            <person name="Benny G.L."/>
            <person name="Smith M.E."/>
            <person name="James T.Y."/>
            <person name="Grigoriev I.V."/>
        </authorList>
    </citation>
    <scope>NUCLEOTIDE SEQUENCE [LARGE SCALE GENOMIC DNA]</scope>
    <source>
        <strain evidence="3">ATCC 52028</strain>
    </source>
</reference>
<feature type="region of interest" description="Disordered" evidence="1">
    <location>
        <begin position="379"/>
        <end position="404"/>
    </location>
</feature>
<dbReference type="AlphaFoldDB" id="A0A4P9XBI8"/>
<feature type="region of interest" description="Disordered" evidence="1">
    <location>
        <begin position="429"/>
        <end position="471"/>
    </location>
</feature>
<feature type="compositionally biased region" description="Pro residues" evidence="1">
    <location>
        <begin position="24"/>
        <end position="35"/>
    </location>
</feature>
<feature type="compositionally biased region" description="Basic and acidic residues" evidence="1">
    <location>
        <begin position="86"/>
        <end position="95"/>
    </location>
</feature>